<name>A0A1D8UVR2_9PROT</name>
<keyword evidence="2" id="KW-1185">Reference proteome</keyword>
<evidence type="ECO:0000313" key="2">
    <source>
        <dbReference type="Proteomes" id="UP000179145"/>
    </source>
</evidence>
<dbReference type="EMBL" id="CP014674">
    <property type="protein sequence ID" value="AOX17739.1"/>
    <property type="molecule type" value="Genomic_DNA"/>
</dbReference>
<dbReference type="RefSeq" id="WP_070403286.1">
    <property type="nucleotide sequence ID" value="NZ_BJVW01000001.1"/>
</dbReference>
<dbReference type="KEGG" id="kba:A0U89_11975"/>
<dbReference type="STRING" id="153496.A0U89_11975"/>
<sequence length="114" mass="12269">MLRIAVPLLSALWACAVANVTAEAMAADIGMAENFSENKPVIVTSDSSDYCRNLRDKVDDAIKAAPEHMHAQIDQTQTLKKDGTALCDAGHIRPGIAQLRRALKLAHGQESDNS</sequence>
<dbReference type="Proteomes" id="UP000179145">
    <property type="component" value="Chromosome"/>
</dbReference>
<dbReference type="AlphaFoldDB" id="A0A1D8UVR2"/>
<protein>
    <submittedName>
        <fullName evidence="1">Uncharacterized protein</fullName>
    </submittedName>
</protein>
<gene>
    <name evidence="1" type="ORF">A0U89_11975</name>
</gene>
<reference evidence="1 2" key="1">
    <citation type="journal article" date="2016" name="Microb. Cell Fact.">
        <title>Dissection of exopolysaccharide biosynthesis in Kozakia baliensis.</title>
        <authorList>
            <person name="Brandt J.U."/>
            <person name="Jakob F."/>
            <person name="Behr J."/>
            <person name="Geissler A.J."/>
            <person name="Vogel R.F."/>
        </authorList>
    </citation>
    <scope>NUCLEOTIDE SEQUENCE [LARGE SCALE GENOMIC DNA]</scope>
    <source>
        <strain evidence="1 2">DSM 14400</strain>
    </source>
</reference>
<accession>A0A1D8UVR2</accession>
<proteinExistence type="predicted"/>
<dbReference type="OrthoDB" id="7275517at2"/>
<organism evidence="1 2">
    <name type="scientific">Kozakia baliensis</name>
    <dbReference type="NCBI Taxonomy" id="153496"/>
    <lineage>
        <taxon>Bacteria</taxon>
        <taxon>Pseudomonadati</taxon>
        <taxon>Pseudomonadota</taxon>
        <taxon>Alphaproteobacteria</taxon>
        <taxon>Acetobacterales</taxon>
        <taxon>Acetobacteraceae</taxon>
        <taxon>Kozakia</taxon>
    </lineage>
</organism>
<evidence type="ECO:0000313" key="1">
    <source>
        <dbReference type="EMBL" id="AOX17739.1"/>
    </source>
</evidence>